<evidence type="ECO:0000259" key="2">
    <source>
        <dbReference type="Pfam" id="PF13439"/>
    </source>
</evidence>
<name>A0A2R8B6E6_9RHOB</name>
<keyword evidence="4" id="KW-1185">Reference proteome</keyword>
<dbReference type="InterPro" id="IPR001296">
    <property type="entry name" value="Glyco_trans_1"/>
</dbReference>
<dbReference type="EMBL" id="OMOQ01000001">
    <property type="protein sequence ID" value="SPH18231.1"/>
    <property type="molecule type" value="Genomic_DNA"/>
</dbReference>
<keyword evidence="3" id="KW-0808">Transferase</keyword>
<keyword evidence="3" id="KW-0328">Glycosyltransferase</keyword>
<dbReference type="PANTHER" id="PTHR45947:SF3">
    <property type="entry name" value="SULFOQUINOVOSYL TRANSFERASE SQD2"/>
    <property type="match status" value="1"/>
</dbReference>
<dbReference type="CDD" id="cd03801">
    <property type="entry name" value="GT4_PimA-like"/>
    <property type="match status" value="1"/>
</dbReference>
<dbReference type="InterPro" id="IPR050194">
    <property type="entry name" value="Glycosyltransferase_grp1"/>
</dbReference>
<dbReference type="GO" id="GO:0047228">
    <property type="term" value="F:1,2-diacylglycerol 3-glucosyltransferase activity"/>
    <property type="evidence" value="ECO:0007669"/>
    <property type="project" value="UniProtKB-EC"/>
</dbReference>
<proteinExistence type="predicted"/>
<dbReference type="EC" id="2.4.1.337" evidence="3"/>
<organism evidence="3 4">
    <name type="scientific">Albidovulum aquaemixtae</name>
    <dbReference type="NCBI Taxonomy" id="1542388"/>
    <lineage>
        <taxon>Bacteria</taxon>
        <taxon>Pseudomonadati</taxon>
        <taxon>Pseudomonadota</taxon>
        <taxon>Alphaproteobacteria</taxon>
        <taxon>Rhodobacterales</taxon>
        <taxon>Paracoccaceae</taxon>
        <taxon>Albidovulum</taxon>
    </lineage>
</organism>
<evidence type="ECO:0000259" key="1">
    <source>
        <dbReference type="Pfam" id="PF00534"/>
    </source>
</evidence>
<dbReference type="Pfam" id="PF00534">
    <property type="entry name" value="Glycos_transf_1"/>
    <property type="match status" value="1"/>
</dbReference>
<dbReference type="OrthoDB" id="9790710at2"/>
<gene>
    <name evidence="3" type="ORF">DEA8626_01763</name>
</gene>
<sequence length="375" mass="41290">MRIFEVGTEFGVGGIARHIIDLTHWLRDAGHTVYFAGGADALLDSSKDDYFFTVPLAKVSASGGSVATRLFNMMRCVAILRRYLKRYPADVIHCHESAPALVAKLAATGMGIPIAVTYHGSEPERVRSFGRIGRFAADIVITPSHRCADELHDLGGVPRERLRVVGLGVKPAPDVDQNEVARLRADLLGEDGKLLVLLLARASYQKGLDILIEVASEILKIRTDIRFVVAGIGPMFEALKALAREKRVDSHVNFIGETHRPYHYLHAADIFLLTSRWEALPISIVEAFRAGVPVIATDAGGVRQLVDENVGAVVPIGDVEECVRQLLHLANDEGLRANMSKAALARSREDRFTPDVIHAQFERLYGEMTHRRGHM</sequence>
<feature type="domain" description="Glycosyltransferase subfamily 4-like N-terminal" evidence="2">
    <location>
        <begin position="12"/>
        <end position="170"/>
    </location>
</feature>
<dbReference type="AlphaFoldDB" id="A0A2R8B6E6"/>
<dbReference type="InterPro" id="IPR028098">
    <property type="entry name" value="Glyco_trans_4-like_N"/>
</dbReference>
<feature type="domain" description="Glycosyl transferase family 1" evidence="1">
    <location>
        <begin position="185"/>
        <end position="343"/>
    </location>
</feature>
<dbReference type="SUPFAM" id="SSF53756">
    <property type="entry name" value="UDP-Glycosyltransferase/glycogen phosphorylase"/>
    <property type="match status" value="1"/>
</dbReference>
<dbReference type="Gene3D" id="3.40.50.2000">
    <property type="entry name" value="Glycogen Phosphorylase B"/>
    <property type="match status" value="2"/>
</dbReference>
<accession>A0A2R8B6E6</accession>
<dbReference type="RefSeq" id="WP_108852589.1">
    <property type="nucleotide sequence ID" value="NZ_OMOQ01000001.1"/>
</dbReference>
<protein>
    <submittedName>
        <fullName evidence="3">Alpha-monoglucosyldiacylglycerol synthase</fullName>
        <ecNumber evidence="3">2.4.1.337</ecNumber>
    </submittedName>
</protein>
<dbReference type="Pfam" id="PF13439">
    <property type="entry name" value="Glyco_transf_4"/>
    <property type="match status" value="1"/>
</dbReference>
<evidence type="ECO:0000313" key="4">
    <source>
        <dbReference type="Proteomes" id="UP000244924"/>
    </source>
</evidence>
<reference evidence="3 4" key="1">
    <citation type="submission" date="2018-03" db="EMBL/GenBank/DDBJ databases">
        <authorList>
            <person name="Keele B.F."/>
        </authorList>
    </citation>
    <scope>NUCLEOTIDE SEQUENCE [LARGE SCALE GENOMIC DNA]</scope>
    <source>
        <strain evidence="3 4">CECT 8626</strain>
    </source>
</reference>
<dbReference type="PANTHER" id="PTHR45947">
    <property type="entry name" value="SULFOQUINOVOSYL TRANSFERASE SQD2"/>
    <property type="match status" value="1"/>
</dbReference>
<dbReference type="Proteomes" id="UP000244924">
    <property type="component" value="Unassembled WGS sequence"/>
</dbReference>
<evidence type="ECO:0000313" key="3">
    <source>
        <dbReference type="EMBL" id="SPH18231.1"/>
    </source>
</evidence>